<comment type="caution">
    <text evidence="3">The sequence shown here is derived from an EMBL/GenBank/DDBJ whole genome shotgun (WGS) entry which is preliminary data.</text>
</comment>
<evidence type="ECO:0000313" key="3">
    <source>
        <dbReference type="EMBL" id="CAD8065643.1"/>
    </source>
</evidence>
<dbReference type="Pfam" id="PF13768">
    <property type="entry name" value="VWA_3"/>
    <property type="match status" value="1"/>
</dbReference>
<name>A0A8S1LK31_PARPR</name>
<dbReference type="OMA" id="QYENISH"/>
<dbReference type="InterPro" id="IPR002035">
    <property type="entry name" value="VWF_A"/>
</dbReference>
<accession>A0A8S1LK31</accession>
<gene>
    <name evidence="3" type="ORF">PPRIM_AZ9-3.1.T0380002</name>
</gene>
<organism evidence="3 4">
    <name type="scientific">Paramecium primaurelia</name>
    <dbReference type="NCBI Taxonomy" id="5886"/>
    <lineage>
        <taxon>Eukaryota</taxon>
        <taxon>Sar</taxon>
        <taxon>Alveolata</taxon>
        <taxon>Ciliophora</taxon>
        <taxon>Intramacronucleata</taxon>
        <taxon>Oligohymenophorea</taxon>
        <taxon>Peniculida</taxon>
        <taxon>Parameciidae</taxon>
        <taxon>Paramecium</taxon>
    </lineage>
</organism>
<dbReference type="EMBL" id="CAJJDM010000037">
    <property type="protein sequence ID" value="CAD8065643.1"/>
    <property type="molecule type" value="Genomic_DNA"/>
</dbReference>
<dbReference type="PANTHER" id="PTHR45737">
    <property type="entry name" value="VON WILLEBRAND FACTOR A DOMAIN-CONTAINING PROTEIN 5A"/>
    <property type="match status" value="1"/>
</dbReference>
<evidence type="ECO:0000313" key="4">
    <source>
        <dbReference type="Proteomes" id="UP000688137"/>
    </source>
</evidence>
<proteinExistence type="predicted"/>
<keyword evidence="4" id="KW-1185">Reference proteome</keyword>
<feature type="domain" description="VIT" evidence="2">
    <location>
        <begin position="31"/>
        <end position="162"/>
    </location>
</feature>
<dbReference type="AlphaFoldDB" id="A0A8S1LK31"/>
<sequence>MIEDQFYQPKIRNNSLQQRGIKNEDKIISASYIQVCYDVQRNTIIPLKNVNYHLTILQGLSVVELQQIYSTENYDYPLELEYVFSINENAAVTKMKVELGEKVVYGIIKEKEEAQIEYNNGMNQGKTMVYSEEDKEFSQIKRVRIGQLAPKKELKIIFQYVQPLDVFLNKFWKIDINPIIDNNYLHQKDQSQRQNSQIINYLNSKFKLKEFKFLYKQDIQITFDTGSHITFWKSPTHKLHSIDVDDAKQDGKNNKIILRLANIPENQNPEKQFTLLFSSDDINLPRAILSHTNNDALEYQKYCATLTFIPKFNQVSLDDAYTQYLDSLSLPYNQILNRGNYLFFIDRSGSMNGQRIKRAKESLILFLKSLPQDSYFNIISFGSKYISIWNESKQYNQETLDEAIKCVDNMNADMGGTEIYTSLKEMVYNSSYGTSNETILNVFLLTDGEDTAKPIIELVQNNNRAETRVYTLGIGSGCNQYLIKRMAEVGNGKFHFVSDNEDINAKVIELLEDSLTPYLKAFKVETNAIKISSIIPDPESIVSLKKNQELTIQILFSSQQDQDNIQFKINCFDSQDQKQINYNVNLNLNQSKDNEYFHKLAAHKFITYYENALKYGEQQVNFIKLNKKYLDDEDIVNLSVENQILSNKTAFVCEICELEDQFKQQARSKITIQIPQRPKSLEKTFYAKSARMQQCMGPPQFCSQPRPMPMCSPCMQIEPPRPFMCSPMENLQLEYCAQMKDFPMKKINAQLQLQKLSDIKKDELNVKLSYNQLIQFAQADGSFKISNDIQLKINFNNLNNEQGLEDDVWNTLLILLYLEKSCSEDKKSWQLVFSKGILYLSKHGINYTEKKLEYEHSQA</sequence>
<dbReference type="PROSITE" id="PS50234">
    <property type="entry name" value="VWFA"/>
    <property type="match status" value="1"/>
</dbReference>
<evidence type="ECO:0000259" key="2">
    <source>
        <dbReference type="PROSITE" id="PS51468"/>
    </source>
</evidence>
<protein>
    <submittedName>
        <fullName evidence="3">Uncharacterized protein</fullName>
    </submittedName>
</protein>
<dbReference type="Proteomes" id="UP000688137">
    <property type="component" value="Unassembled WGS sequence"/>
</dbReference>
<dbReference type="InterPro" id="IPR013694">
    <property type="entry name" value="VIT"/>
</dbReference>
<dbReference type="PROSITE" id="PS51468">
    <property type="entry name" value="VIT"/>
    <property type="match status" value="1"/>
</dbReference>
<dbReference type="PANTHER" id="PTHR45737:SF6">
    <property type="entry name" value="VON WILLEBRAND FACTOR A DOMAIN-CONTAINING PROTEIN 5A"/>
    <property type="match status" value="1"/>
</dbReference>
<reference evidence="3" key="1">
    <citation type="submission" date="2021-01" db="EMBL/GenBank/DDBJ databases">
        <authorList>
            <consortium name="Genoscope - CEA"/>
            <person name="William W."/>
        </authorList>
    </citation>
    <scope>NUCLEOTIDE SEQUENCE</scope>
</reference>
<dbReference type="SMART" id="SM00327">
    <property type="entry name" value="VWA"/>
    <property type="match status" value="1"/>
</dbReference>
<dbReference type="Pfam" id="PF08487">
    <property type="entry name" value="VIT"/>
    <property type="match status" value="1"/>
</dbReference>
<feature type="domain" description="VWFA" evidence="1">
    <location>
        <begin position="340"/>
        <end position="519"/>
    </location>
</feature>
<evidence type="ECO:0000259" key="1">
    <source>
        <dbReference type="PROSITE" id="PS50234"/>
    </source>
</evidence>